<keyword evidence="3" id="KW-1185">Reference proteome</keyword>
<comment type="caution">
    <text evidence="2">The sequence shown here is derived from an EMBL/GenBank/DDBJ whole genome shotgun (WGS) entry which is preliminary data.</text>
</comment>
<proteinExistence type="predicted"/>
<accession>A0A4U1CV71</accession>
<feature type="chain" id="PRO_5020455252" evidence="1">
    <location>
        <begin position="20"/>
        <end position="148"/>
    </location>
</feature>
<dbReference type="EMBL" id="SWBR01000002">
    <property type="protein sequence ID" value="TKC10069.1"/>
    <property type="molecule type" value="Genomic_DNA"/>
</dbReference>
<sequence length="148" mass="16853">MKRLNIILLLITCALIANAQNAKQKAPEFALGTFTDDYGISYSINDTLWVQNPKTKYHIIKWNPEKQYLVARNDAGNKADGNKYTRIDYMTFSGMEPYLWGFCLTAYDAETDVIAEKTAAADRQNPKKGCNGYPFSRMKRVEIKPITN</sequence>
<feature type="signal peptide" evidence="1">
    <location>
        <begin position="1"/>
        <end position="19"/>
    </location>
</feature>
<dbReference type="OrthoDB" id="671959at2"/>
<dbReference type="RefSeq" id="WP_136839644.1">
    <property type="nucleotide sequence ID" value="NZ_SWBR01000002.1"/>
</dbReference>
<gene>
    <name evidence="2" type="ORF">FA048_07625</name>
</gene>
<evidence type="ECO:0000256" key="1">
    <source>
        <dbReference type="SAM" id="SignalP"/>
    </source>
</evidence>
<organism evidence="2 3">
    <name type="scientific">Pedobacter polaris</name>
    <dbReference type="NCBI Taxonomy" id="2571273"/>
    <lineage>
        <taxon>Bacteria</taxon>
        <taxon>Pseudomonadati</taxon>
        <taxon>Bacteroidota</taxon>
        <taxon>Sphingobacteriia</taxon>
        <taxon>Sphingobacteriales</taxon>
        <taxon>Sphingobacteriaceae</taxon>
        <taxon>Pedobacter</taxon>
    </lineage>
</organism>
<reference evidence="2 3" key="1">
    <citation type="submission" date="2019-04" db="EMBL/GenBank/DDBJ databases">
        <title>Pedobacter sp. RP-3-22 sp. nov., isolated from Arctic soil.</title>
        <authorList>
            <person name="Dahal R.H."/>
            <person name="Kim D.-U."/>
        </authorList>
    </citation>
    <scope>NUCLEOTIDE SEQUENCE [LARGE SCALE GENOMIC DNA]</scope>
    <source>
        <strain evidence="2 3">RP-3-22</strain>
    </source>
</reference>
<keyword evidence="1" id="KW-0732">Signal</keyword>
<dbReference type="Proteomes" id="UP000309488">
    <property type="component" value="Unassembled WGS sequence"/>
</dbReference>
<name>A0A4U1CV71_9SPHI</name>
<dbReference type="AlphaFoldDB" id="A0A4U1CV71"/>
<protein>
    <submittedName>
        <fullName evidence="2">Uncharacterized protein</fullName>
    </submittedName>
</protein>
<evidence type="ECO:0000313" key="3">
    <source>
        <dbReference type="Proteomes" id="UP000309488"/>
    </source>
</evidence>
<evidence type="ECO:0000313" key="2">
    <source>
        <dbReference type="EMBL" id="TKC10069.1"/>
    </source>
</evidence>